<evidence type="ECO:0000313" key="3">
    <source>
        <dbReference type="Proteomes" id="UP000000304"/>
    </source>
</evidence>
<reference evidence="2 3" key="1">
    <citation type="journal article" date="2007" name="Nature">
        <title>Evolution of genes and genomes on the Drosophila phylogeny.</title>
        <authorList>
            <consortium name="Drosophila 12 Genomes Consortium"/>
            <person name="Clark A.G."/>
            <person name="Eisen M.B."/>
            <person name="Smith D.R."/>
            <person name="Bergman C.M."/>
            <person name="Oliver B."/>
            <person name="Markow T.A."/>
            <person name="Kaufman T.C."/>
            <person name="Kellis M."/>
            <person name="Gelbart W."/>
            <person name="Iyer V.N."/>
            <person name="Pollard D.A."/>
            <person name="Sackton T.B."/>
            <person name="Larracuente A.M."/>
            <person name="Singh N.D."/>
            <person name="Abad J.P."/>
            <person name="Abt D.N."/>
            <person name="Adryan B."/>
            <person name="Aguade M."/>
            <person name="Akashi H."/>
            <person name="Anderson W.W."/>
            <person name="Aquadro C.F."/>
            <person name="Ardell D.H."/>
            <person name="Arguello R."/>
            <person name="Artieri C.G."/>
            <person name="Barbash D.A."/>
            <person name="Barker D."/>
            <person name="Barsanti P."/>
            <person name="Batterham P."/>
            <person name="Batzoglou S."/>
            <person name="Begun D."/>
            <person name="Bhutkar A."/>
            <person name="Blanco E."/>
            <person name="Bosak S.A."/>
            <person name="Bradley R.K."/>
            <person name="Brand A.D."/>
            <person name="Brent M.R."/>
            <person name="Brooks A.N."/>
            <person name="Brown R.H."/>
            <person name="Butlin R.K."/>
            <person name="Caggese C."/>
            <person name="Calvi B.R."/>
            <person name="Bernardo de Carvalho A."/>
            <person name="Caspi A."/>
            <person name="Castrezana S."/>
            <person name="Celniker S.E."/>
            <person name="Chang J.L."/>
            <person name="Chapple C."/>
            <person name="Chatterji S."/>
            <person name="Chinwalla A."/>
            <person name="Civetta A."/>
            <person name="Clifton S.W."/>
            <person name="Comeron J.M."/>
            <person name="Costello J.C."/>
            <person name="Coyne J.A."/>
            <person name="Daub J."/>
            <person name="David R.G."/>
            <person name="Delcher A.L."/>
            <person name="Delehaunty K."/>
            <person name="Do C.B."/>
            <person name="Ebling H."/>
            <person name="Edwards K."/>
            <person name="Eickbush T."/>
            <person name="Evans J.D."/>
            <person name="Filipski A."/>
            <person name="Findeiss S."/>
            <person name="Freyhult E."/>
            <person name="Fulton L."/>
            <person name="Fulton R."/>
            <person name="Garcia A.C."/>
            <person name="Gardiner A."/>
            <person name="Garfield D.A."/>
            <person name="Garvin B.E."/>
            <person name="Gibson G."/>
            <person name="Gilbert D."/>
            <person name="Gnerre S."/>
            <person name="Godfrey J."/>
            <person name="Good R."/>
            <person name="Gotea V."/>
            <person name="Gravely B."/>
            <person name="Greenberg A.J."/>
            <person name="Griffiths-Jones S."/>
            <person name="Gross S."/>
            <person name="Guigo R."/>
            <person name="Gustafson E.A."/>
            <person name="Haerty W."/>
            <person name="Hahn M.W."/>
            <person name="Halligan D.L."/>
            <person name="Halpern A.L."/>
            <person name="Halter G.M."/>
            <person name="Han M.V."/>
            <person name="Heger A."/>
            <person name="Hillier L."/>
            <person name="Hinrichs A.S."/>
            <person name="Holmes I."/>
            <person name="Hoskins R.A."/>
            <person name="Hubisz M.J."/>
            <person name="Hultmark D."/>
            <person name="Huntley M.A."/>
            <person name="Jaffe D.B."/>
            <person name="Jagadeeshan S."/>
            <person name="Jeck W.R."/>
            <person name="Johnson J."/>
            <person name="Jones C.D."/>
            <person name="Jordan W.C."/>
            <person name="Karpen G.H."/>
            <person name="Kataoka E."/>
            <person name="Keightley P.D."/>
            <person name="Kheradpour P."/>
            <person name="Kirkness E.F."/>
            <person name="Koerich L.B."/>
            <person name="Kristiansen K."/>
            <person name="Kudrna D."/>
            <person name="Kulathinal R.J."/>
            <person name="Kumar S."/>
            <person name="Kwok R."/>
            <person name="Lander E."/>
            <person name="Langley C.H."/>
            <person name="Lapoint R."/>
            <person name="Lazzaro B.P."/>
            <person name="Lee S.J."/>
            <person name="Levesque L."/>
            <person name="Li R."/>
            <person name="Lin C.F."/>
            <person name="Lin M.F."/>
            <person name="Lindblad-Toh K."/>
            <person name="Llopart A."/>
            <person name="Long M."/>
            <person name="Low L."/>
            <person name="Lozovsky E."/>
            <person name="Lu J."/>
            <person name="Luo M."/>
            <person name="Machado C.A."/>
            <person name="Makalowski W."/>
            <person name="Marzo M."/>
            <person name="Matsuda M."/>
            <person name="Matzkin L."/>
            <person name="McAllister B."/>
            <person name="McBride C.S."/>
            <person name="McKernan B."/>
            <person name="McKernan K."/>
            <person name="Mendez-Lago M."/>
            <person name="Minx P."/>
            <person name="Mollenhauer M.U."/>
            <person name="Montooth K."/>
            <person name="Mount S.M."/>
            <person name="Mu X."/>
            <person name="Myers E."/>
            <person name="Negre B."/>
            <person name="Newfeld S."/>
            <person name="Nielsen R."/>
            <person name="Noor M.A."/>
            <person name="O'Grady P."/>
            <person name="Pachter L."/>
            <person name="Papaceit M."/>
            <person name="Parisi M.J."/>
            <person name="Parisi M."/>
            <person name="Parts L."/>
            <person name="Pedersen J.S."/>
            <person name="Pesole G."/>
            <person name="Phillippy A.M."/>
            <person name="Ponting C.P."/>
            <person name="Pop M."/>
            <person name="Porcelli D."/>
            <person name="Powell J.R."/>
            <person name="Prohaska S."/>
            <person name="Pruitt K."/>
            <person name="Puig M."/>
            <person name="Quesneville H."/>
            <person name="Ram K.R."/>
            <person name="Rand D."/>
            <person name="Rasmussen M.D."/>
            <person name="Reed L.K."/>
            <person name="Reenan R."/>
            <person name="Reily A."/>
            <person name="Remington K.A."/>
            <person name="Rieger T.T."/>
            <person name="Ritchie M.G."/>
            <person name="Robin C."/>
            <person name="Rogers Y.H."/>
            <person name="Rohde C."/>
            <person name="Rozas J."/>
            <person name="Rubenfield M.J."/>
            <person name="Ruiz A."/>
            <person name="Russo S."/>
            <person name="Salzberg S.L."/>
            <person name="Sanchez-Gracia A."/>
            <person name="Saranga D.J."/>
            <person name="Sato H."/>
            <person name="Schaeffer S.W."/>
            <person name="Schatz M.C."/>
            <person name="Schlenke T."/>
            <person name="Schwartz R."/>
            <person name="Segarra C."/>
            <person name="Singh R.S."/>
            <person name="Sirot L."/>
            <person name="Sirota M."/>
            <person name="Sisneros N.B."/>
            <person name="Smith C.D."/>
            <person name="Smith T.F."/>
            <person name="Spieth J."/>
            <person name="Stage D.E."/>
            <person name="Stark A."/>
            <person name="Stephan W."/>
            <person name="Strausberg R.L."/>
            <person name="Strempel S."/>
            <person name="Sturgill D."/>
            <person name="Sutton G."/>
            <person name="Sutton G.G."/>
            <person name="Tao W."/>
            <person name="Teichmann S."/>
            <person name="Tobari Y.N."/>
            <person name="Tomimura Y."/>
            <person name="Tsolas J.M."/>
            <person name="Valente V.L."/>
            <person name="Venter E."/>
            <person name="Venter J.C."/>
            <person name="Vicario S."/>
            <person name="Vieira F.G."/>
            <person name="Vilella A.J."/>
            <person name="Villasante A."/>
            <person name="Walenz B."/>
            <person name="Wang J."/>
            <person name="Wasserman M."/>
            <person name="Watts T."/>
            <person name="Wilson D."/>
            <person name="Wilson R.K."/>
            <person name="Wing R.A."/>
            <person name="Wolfner M.F."/>
            <person name="Wong A."/>
            <person name="Wong G.K."/>
            <person name="Wu C.I."/>
            <person name="Wu G."/>
            <person name="Yamamoto D."/>
            <person name="Yang H.P."/>
            <person name="Yang S.P."/>
            <person name="Yorke J.A."/>
            <person name="Yoshida K."/>
            <person name="Zdobnov E."/>
            <person name="Zhang P."/>
            <person name="Zhang Y."/>
            <person name="Zimin A.V."/>
            <person name="Baldwin J."/>
            <person name="Abdouelleil A."/>
            <person name="Abdulkadir J."/>
            <person name="Abebe A."/>
            <person name="Abera B."/>
            <person name="Abreu J."/>
            <person name="Acer S.C."/>
            <person name="Aftuck L."/>
            <person name="Alexander A."/>
            <person name="An P."/>
            <person name="Anderson E."/>
            <person name="Anderson S."/>
            <person name="Arachi H."/>
            <person name="Azer M."/>
            <person name="Bachantsang P."/>
            <person name="Barry A."/>
            <person name="Bayul T."/>
            <person name="Berlin A."/>
            <person name="Bessette D."/>
            <person name="Bloom T."/>
            <person name="Blye J."/>
            <person name="Boguslavskiy L."/>
            <person name="Bonnet C."/>
            <person name="Boukhgalter B."/>
            <person name="Bourzgui I."/>
            <person name="Brown A."/>
            <person name="Cahill P."/>
            <person name="Channer S."/>
            <person name="Cheshatsang Y."/>
            <person name="Chuda L."/>
            <person name="Citroen M."/>
            <person name="Collymore A."/>
            <person name="Cooke P."/>
            <person name="Costello M."/>
            <person name="D'Aco K."/>
            <person name="Daza R."/>
            <person name="De Haan G."/>
            <person name="DeGray S."/>
            <person name="DeMaso C."/>
            <person name="Dhargay N."/>
            <person name="Dooley K."/>
            <person name="Dooley E."/>
            <person name="Doricent M."/>
            <person name="Dorje P."/>
            <person name="Dorjee K."/>
            <person name="Dupes A."/>
            <person name="Elong R."/>
            <person name="Falk J."/>
            <person name="Farina A."/>
            <person name="Faro S."/>
            <person name="Ferguson D."/>
            <person name="Fisher S."/>
            <person name="Foley C.D."/>
            <person name="Franke A."/>
            <person name="Friedrich D."/>
            <person name="Gadbois L."/>
            <person name="Gearin G."/>
            <person name="Gearin C.R."/>
            <person name="Giannoukos G."/>
            <person name="Goode T."/>
            <person name="Graham J."/>
            <person name="Grandbois E."/>
            <person name="Grewal S."/>
            <person name="Gyaltsen K."/>
            <person name="Hafez N."/>
            <person name="Hagos B."/>
            <person name="Hall J."/>
            <person name="Henson C."/>
            <person name="Hollinger A."/>
            <person name="Honan T."/>
            <person name="Huard M.D."/>
            <person name="Hughes L."/>
            <person name="Hurhula B."/>
            <person name="Husby M.E."/>
            <person name="Kamat A."/>
            <person name="Kanga B."/>
            <person name="Kashin S."/>
            <person name="Khazanovich D."/>
            <person name="Kisner P."/>
            <person name="Lance K."/>
            <person name="Lara M."/>
            <person name="Lee W."/>
            <person name="Lennon N."/>
            <person name="Letendre F."/>
            <person name="LeVine R."/>
            <person name="Lipovsky A."/>
            <person name="Liu X."/>
            <person name="Liu J."/>
            <person name="Liu S."/>
            <person name="Lokyitsang T."/>
            <person name="Lokyitsang Y."/>
            <person name="Lubonja R."/>
            <person name="Lui A."/>
            <person name="MacDonald P."/>
            <person name="Magnisalis V."/>
            <person name="Maru K."/>
            <person name="Matthews C."/>
            <person name="McCusker W."/>
            <person name="McDonough S."/>
            <person name="Mehta T."/>
            <person name="Meldrim J."/>
            <person name="Meneus L."/>
            <person name="Mihai O."/>
            <person name="Mihalev A."/>
            <person name="Mihova T."/>
            <person name="Mittelman R."/>
            <person name="Mlenga V."/>
            <person name="Montmayeur A."/>
            <person name="Mulrain L."/>
            <person name="Navidi A."/>
            <person name="Naylor J."/>
            <person name="Negash T."/>
            <person name="Nguyen T."/>
            <person name="Nguyen N."/>
            <person name="Nicol R."/>
            <person name="Norbu C."/>
            <person name="Norbu N."/>
            <person name="Novod N."/>
            <person name="O'Neill B."/>
            <person name="Osman S."/>
            <person name="Markiewicz E."/>
            <person name="Oyono O.L."/>
            <person name="Patti C."/>
            <person name="Phunkhang P."/>
            <person name="Pierre F."/>
            <person name="Priest M."/>
            <person name="Raghuraman S."/>
            <person name="Rege F."/>
            <person name="Reyes R."/>
            <person name="Rise C."/>
            <person name="Rogov P."/>
            <person name="Ross K."/>
            <person name="Ryan E."/>
            <person name="Settipalli S."/>
            <person name="Shea T."/>
            <person name="Sherpa N."/>
            <person name="Shi L."/>
            <person name="Shih D."/>
            <person name="Sparrow T."/>
            <person name="Spaulding J."/>
            <person name="Stalker J."/>
            <person name="Stange-Thomann N."/>
            <person name="Stavropoulos S."/>
            <person name="Stone C."/>
            <person name="Strader C."/>
            <person name="Tesfaye S."/>
            <person name="Thomson T."/>
            <person name="Thoulutsang Y."/>
            <person name="Thoulutsang D."/>
            <person name="Topham K."/>
            <person name="Topping I."/>
            <person name="Tsamla T."/>
            <person name="Vassiliev H."/>
            <person name="Vo A."/>
            <person name="Wangchuk T."/>
            <person name="Wangdi T."/>
            <person name="Weiand M."/>
            <person name="Wilkinson J."/>
            <person name="Wilson A."/>
            <person name="Yadav S."/>
            <person name="Young G."/>
            <person name="Yu Q."/>
            <person name="Zembek L."/>
            <person name="Zhong D."/>
            <person name="Zimmer A."/>
            <person name="Zwirko Z."/>
            <person name="Jaffe D.B."/>
            <person name="Alvarez P."/>
            <person name="Brockman W."/>
            <person name="Butler J."/>
            <person name="Chin C."/>
            <person name="Gnerre S."/>
            <person name="Grabherr M."/>
            <person name="Kleber M."/>
            <person name="Mauceli E."/>
            <person name="MacCallum I."/>
        </authorList>
    </citation>
    <scope>NUCLEOTIDE SEQUENCE [LARGE SCALE GENOMIC DNA]</scope>
    <source>
        <strain evidence="3">white501</strain>
    </source>
</reference>
<organism evidence="2 3">
    <name type="scientific">Drosophila simulans</name>
    <name type="common">Fruit fly</name>
    <dbReference type="NCBI Taxonomy" id="7240"/>
    <lineage>
        <taxon>Eukaryota</taxon>
        <taxon>Metazoa</taxon>
        <taxon>Ecdysozoa</taxon>
        <taxon>Arthropoda</taxon>
        <taxon>Hexapoda</taxon>
        <taxon>Insecta</taxon>
        <taxon>Pterygota</taxon>
        <taxon>Neoptera</taxon>
        <taxon>Endopterygota</taxon>
        <taxon>Diptera</taxon>
        <taxon>Brachycera</taxon>
        <taxon>Muscomorpha</taxon>
        <taxon>Ephydroidea</taxon>
        <taxon>Drosophilidae</taxon>
        <taxon>Drosophila</taxon>
        <taxon>Sophophora</taxon>
    </lineage>
</organism>
<dbReference type="AlphaFoldDB" id="B4R4J6"/>
<dbReference type="Pfam" id="PF16071">
    <property type="entry name" value="DUF4812"/>
    <property type="match status" value="1"/>
</dbReference>
<protein>
    <submittedName>
        <fullName evidence="2">GD16286</fullName>
    </submittedName>
</protein>
<dbReference type="Proteomes" id="UP000000304">
    <property type="component" value="Chromosome X"/>
</dbReference>
<evidence type="ECO:0000259" key="1">
    <source>
        <dbReference type="Pfam" id="PF16071"/>
    </source>
</evidence>
<proteinExistence type="predicted"/>
<evidence type="ECO:0000313" key="2">
    <source>
        <dbReference type="EMBL" id="EDX17086.1"/>
    </source>
</evidence>
<keyword evidence="3" id="KW-1185">Reference proteome</keyword>
<accession>B4R4J6</accession>
<sequence length="100" mass="11488">MSQTALPELSYTPGDLTEPQFRLPSHQELLDQKVLVVPRPRQPYAKKNYDIETLVPPFQSQAGGAGQGGYPEHWRLASVYQHAYKPIDQRRRPLLQTVYK</sequence>
<dbReference type="HOGENOM" id="CLU_2308954_0_0_1"/>
<dbReference type="STRING" id="7240.B4R4J6"/>
<feature type="domain" description="DUF4812" evidence="1">
    <location>
        <begin position="35"/>
        <end position="100"/>
    </location>
</feature>
<dbReference type="EMBL" id="CM000366">
    <property type="protein sequence ID" value="EDX17086.1"/>
    <property type="molecule type" value="Genomic_DNA"/>
</dbReference>
<dbReference type="InterPro" id="IPR032084">
    <property type="entry name" value="DUF4812"/>
</dbReference>
<dbReference type="Bgee" id="FBgn0187913">
    <property type="expression patterns" value="Expressed in male reproductive system and 1 other cell type or tissue"/>
</dbReference>
<dbReference type="OrthoDB" id="521617at2759"/>
<gene>
    <name evidence="2" type="primary">Dsim\GD16286</name>
    <name evidence="2" type="ORF">Dsim_GD16286</name>
</gene>
<name>B4R4J6_DROSI</name>